<keyword evidence="2" id="KW-0812">Transmembrane</keyword>
<protein>
    <recommendedName>
        <fullName evidence="5">EGF-like domain-containing protein</fullName>
    </recommendedName>
</protein>
<dbReference type="Proteomes" id="UP001530315">
    <property type="component" value="Unassembled WGS sequence"/>
</dbReference>
<evidence type="ECO:0000313" key="4">
    <source>
        <dbReference type="Proteomes" id="UP001530315"/>
    </source>
</evidence>
<evidence type="ECO:0000256" key="2">
    <source>
        <dbReference type="SAM" id="Phobius"/>
    </source>
</evidence>
<keyword evidence="2" id="KW-1133">Transmembrane helix</keyword>
<feature type="transmembrane region" description="Helical" evidence="2">
    <location>
        <begin position="243"/>
        <end position="262"/>
    </location>
</feature>
<accession>A0ABD3Q484</accession>
<dbReference type="EMBL" id="JALLAZ020000468">
    <property type="protein sequence ID" value="KAL3794461.1"/>
    <property type="molecule type" value="Genomic_DNA"/>
</dbReference>
<gene>
    <name evidence="3" type="ORF">ACHAW5_010792</name>
</gene>
<comment type="caution">
    <text evidence="3">The sequence shown here is derived from an EMBL/GenBank/DDBJ whole genome shotgun (WGS) entry which is preliminary data.</text>
</comment>
<feature type="transmembrane region" description="Helical" evidence="2">
    <location>
        <begin position="65"/>
        <end position="87"/>
    </location>
</feature>
<evidence type="ECO:0008006" key="5">
    <source>
        <dbReference type="Google" id="ProtNLM"/>
    </source>
</evidence>
<evidence type="ECO:0000313" key="3">
    <source>
        <dbReference type="EMBL" id="KAL3794461.1"/>
    </source>
</evidence>
<proteinExistence type="predicted"/>
<sequence>MTMDRSWTSEQDPENEADGALHADASPSEKAPMTAMEVSAAYEEEALKLPHCTHSFLFAEPVGSIPFLFGLIIAAMTYTCLALNLANSFDDDGTLPIPYNVVESVRIAQYLAIFVVLLLEKEIPTGLYLLRRISRPNLRSKIPEASYGRFVSSSILRITIGYMFLTNVIIFIILSDEVFQMFYSMLSFAFIQDLGDIGFKLCKMDVFGQRLQRATLTPFFYVEFKNPTENLGMKRRMEVFLKWVYFINLAVSLAVMICVTIKQKTGSGQCTAITVTFGELVWADALVQWPDYSVEGVPGSIDTMFLVYSYFDGVYVKADGRGSEGRPVYVEQNKYDHAPYDEMGFGTVRDPIVPAEFKYCGGRWIFTHKFIRKSASEEASTDGVDPCGWLLRSPETDNFNLLEVEGKWDLWNGDIIKTEVTTVCNECTDNYDCNLNGVCNKSSKKCECNYEDGAQYFGLHCEEKLTPQCHTILGNAYNDKWNVSQFYGSDKMLQEYSRPVYQYISGLPEDLEPNESDGLALIYCGSRCDPTKKDTPAGVDFYSIGARDSYLGPFGALYPLQNETGRGFFRCEGVDKVQKDCSFCPNGIVDGNILVLGYYTCYDAFGMANILFNSSKECTELQLVEERCCPNEGNQSLALGINAGGDG</sequence>
<keyword evidence="2" id="KW-0472">Membrane</keyword>
<feature type="transmembrane region" description="Helical" evidence="2">
    <location>
        <begin position="150"/>
        <end position="175"/>
    </location>
</feature>
<organism evidence="3 4">
    <name type="scientific">Stephanodiscus triporus</name>
    <dbReference type="NCBI Taxonomy" id="2934178"/>
    <lineage>
        <taxon>Eukaryota</taxon>
        <taxon>Sar</taxon>
        <taxon>Stramenopiles</taxon>
        <taxon>Ochrophyta</taxon>
        <taxon>Bacillariophyta</taxon>
        <taxon>Coscinodiscophyceae</taxon>
        <taxon>Thalassiosirophycidae</taxon>
        <taxon>Stephanodiscales</taxon>
        <taxon>Stephanodiscaceae</taxon>
        <taxon>Stephanodiscus</taxon>
    </lineage>
</organism>
<name>A0ABD3Q484_9STRA</name>
<dbReference type="AlphaFoldDB" id="A0ABD3Q484"/>
<evidence type="ECO:0000256" key="1">
    <source>
        <dbReference type="SAM" id="MobiDB-lite"/>
    </source>
</evidence>
<feature type="region of interest" description="Disordered" evidence="1">
    <location>
        <begin position="1"/>
        <end position="29"/>
    </location>
</feature>
<feature type="compositionally biased region" description="Polar residues" evidence="1">
    <location>
        <begin position="1"/>
        <end position="10"/>
    </location>
</feature>
<reference evidence="3 4" key="1">
    <citation type="submission" date="2024-10" db="EMBL/GenBank/DDBJ databases">
        <title>Updated reference genomes for cyclostephanoid diatoms.</title>
        <authorList>
            <person name="Roberts W.R."/>
            <person name="Alverson A.J."/>
        </authorList>
    </citation>
    <scope>NUCLEOTIDE SEQUENCE [LARGE SCALE GENOMIC DNA]</scope>
    <source>
        <strain evidence="3 4">AJA276-08</strain>
    </source>
</reference>
<keyword evidence="4" id="KW-1185">Reference proteome</keyword>